<evidence type="ECO:0000313" key="3">
    <source>
        <dbReference type="Proteomes" id="UP001153148"/>
    </source>
</evidence>
<protein>
    <submittedName>
        <fullName evidence="2">Uncharacterized protein</fullName>
    </submittedName>
</protein>
<evidence type="ECO:0000256" key="1">
    <source>
        <dbReference type="SAM" id="MobiDB-lite"/>
    </source>
</evidence>
<gene>
    <name evidence="2" type="ORF">TPAB3V08_LOCUS2262</name>
</gene>
<comment type="caution">
    <text evidence="2">The sequence shown here is derived from an EMBL/GenBank/DDBJ whole genome shotgun (WGS) entry which is preliminary data.</text>
</comment>
<evidence type="ECO:0000313" key="2">
    <source>
        <dbReference type="EMBL" id="CAG2055256.1"/>
    </source>
</evidence>
<proteinExistence type="predicted"/>
<reference evidence="2" key="1">
    <citation type="submission" date="2021-03" db="EMBL/GenBank/DDBJ databases">
        <authorList>
            <person name="Tran Van P."/>
        </authorList>
    </citation>
    <scope>NUCLEOTIDE SEQUENCE</scope>
</reference>
<dbReference type="Proteomes" id="UP001153148">
    <property type="component" value="Unassembled WGS sequence"/>
</dbReference>
<sequence>MSSTGRSPASATRTRLEEPMFSERSFNPERLPPPSPFITLSEFEAVRSYHEVAARGATSSRTTFTPHLSNESDSVRATFSASVGLVWSVGHQLDHTELSNRRGFSWRYFLEAKERKCWHVTDLNYPFILNNQLALIQCYSKNMVLSGNW</sequence>
<accession>A0ABN7NQP5</accession>
<name>A0ABN7NQP5_TIMPD</name>
<feature type="region of interest" description="Disordered" evidence="1">
    <location>
        <begin position="1"/>
        <end position="28"/>
    </location>
</feature>
<feature type="compositionally biased region" description="Polar residues" evidence="1">
    <location>
        <begin position="1"/>
        <end position="13"/>
    </location>
</feature>
<dbReference type="EMBL" id="CAJPIN010002263">
    <property type="protein sequence ID" value="CAG2055256.1"/>
    <property type="molecule type" value="Genomic_DNA"/>
</dbReference>
<keyword evidence="3" id="KW-1185">Reference proteome</keyword>
<organism evidence="2 3">
    <name type="scientific">Timema podura</name>
    <name type="common">Walking stick</name>
    <dbReference type="NCBI Taxonomy" id="61482"/>
    <lineage>
        <taxon>Eukaryota</taxon>
        <taxon>Metazoa</taxon>
        <taxon>Ecdysozoa</taxon>
        <taxon>Arthropoda</taxon>
        <taxon>Hexapoda</taxon>
        <taxon>Insecta</taxon>
        <taxon>Pterygota</taxon>
        <taxon>Neoptera</taxon>
        <taxon>Polyneoptera</taxon>
        <taxon>Phasmatodea</taxon>
        <taxon>Timematodea</taxon>
        <taxon>Timematoidea</taxon>
        <taxon>Timematidae</taxon>
        <taxon>Timema</taxon>
    </lineage>
</organism>